<name>A0A2D0NH07_FLAN2</name>
<gene>
    <name evidence="1" type="ORF">CRP01_06085</name>
</gene>
<accession>A0A2D0NH07</accession>
<dbReference type="InterPro" id="IPR012808">
    <property type="entry name" value="CHP02453"/>
</dbReference>
<organism evidence="1 2">
    <name type="scientific">Flavilitoribacter nigricans (strain ATCC 23147 / DSM 23189 / NBRC 102662 / NCIMB 1420 / SS-2)</name>
    <name type="common">Lewinella nigricans</name>
    <dbReference type="NCBI Taxonomy" id="1122177"/>
    <lineage>
        <taxon>Bacteria</taxon>
        <taxon>Pseudomonadati</taxon>
        <taxon>Bacteroidota</taxon>
        <taxon>Saprospiria</taxon>
        <taxon>Saprospirales</taxon>
        <taxon>Lewinellaceae</taxon>
        <taxon>Flavilitoribacter</taxon>
    </lineage>
</organism>
<proteinExistence type="predicted"/>
<dbReference type="NCBIfam" id="TIGR02453">
    <property type="entry name" value="TIGR02453 family protein"/>
    <property type="match status" value="1"/>
</dbReference>
<evidence type="ECO:0008006" key="3">
    <source>
        <dbReference type="Google" id="ProtNLM"/>
    </source>
</evidence>
<evidence type="ECO:0000313" key="1">
    <source>
        <dbReference type="EMBL" id="PHN07666.1"/>
    </source>
</evidence>
<comment type="caution">
    <text evidence="1">The sequence shown here is derived from an EMBL/GenBank/DDBJ whole genome shotgun (WGS) entry which is preliminary data.</text>
</comment>
<dbReference type="InterPro" id="IPR015996">
    <property type="entry name" value="UCP028451"/>
</dbReference>
<dbReference type="Pfam" id="PF09365">
    <property type="entry name" value="DUF2461"/>
    <property type="match status" value="1"/>
</dbReference>
<protein>
    <recommendedName>
        <fullName evidence="3">TIGR02453 family protein</fullName>
    </recommendedName>
</protein>
<dbReference type="PANTHER" id="PTHR36452">
    <property type="entry name" value="CHROMOSOME 12, WHOLE GENOME SHOTGUN SEQUENCE"/>
    <property type="match status" value="1"/>
</dbReference>
<dbReference type="RefSeq" id="WP_099149114.1">
    <property type="nucleotide sequence ID" value="NZ_PDUD01000009.1"/>
</dbReference>
<dbReference type="EMBL" id="PDUD01000009">
    <property type="protein sequence ID" value="PHN07666.1"/>
    <property type="molecule type" value="Genomic_DNA"/>
</dbReference>
<dbReference type="PANTHER" id="PTHR36452:SF1">
    <property type="entry name" value="DUF2461 DOMAIN-CONTAINING PROTEIN"/>
    <property type="match status" value="1"/>
</dbReference>
<evidence type="ECO:0000313" key="2">
    <source>
        <dbReference type="Proteomes" id="UP000223913"/>
    </source>
</evidence>
<dbReference type="OrthoDB" id="9794241at2"/>
<sequence>MAIFTPDFVQFFKELSRNNQRDWFQSNKKRYQQSVKVPFETLVSQLIVSIQEHDPELHLQPKDAILRINRDIRFAADKTPYNTFVTAFISHGGRKDKSIPGFFIRLSPEMVGVMVGCYGPDKHQLENIRTAILEAPDTWAGIVEAPVFREHFQDIRGEQHKRLSSPFKEQLEQYPVLANKQFYALAELSPELLTRDDLTEHLMTYWHAARPLNEFLLKAIKRS</sequence>
<dbReference type="Proteomes" id="UP000223913">
    <property type="component" value="Unassembled WGS sequence"/>
</dbReference>
<reference evidence="1 2" key="1">
    <citation type="submission" date="2017-10" db="EMBL/GenBank/DDBJ databases">
        <title>The draft genome sequence of Lewinella nigricans NBRC 102662.</title>
        <authorList>
            <person name="Wang K."/>
        </authorList>
    </citation>
    <scope>NUCLEOTIDE SEQUENCE [LARGE SCALE GENOMIC DNA]</scope>
    <source>
        <strain evidence="1 2">NBRC 102662</strain>
    </source>
</reference>
<dbReference type="AlphaFoldDB" id="A0A2D0NH07"/>
<dbReference type="PIRSF" id="PIRSF028451">
    <property type="entry name" value="UCP028451"/>
    <property type="match status" value="1"/>
</dbReference>
<keyword evidence="2" id="KW-1185">Reference proteome</keyword>